<gene>
    <name evidence="2" type="ORF">D3M95_01075</name>
</gene>
<comment type="caution">
    <text evidence="2">The sequence shown here is derived from an EMBL/GenBank/DDBJ whole genome shotgun (WGS) entry which is preliminary data.</text>
</comment>
<keyword evidence="1" id="KW-1133">Transmembrane helix</keyword>
<protein>
    <recommendedName>
        <fullName evidence="4">ABC transporter permease</fullName>
    </recommendedName>
</protein>
<keyword evidence="3" id="KW-1185">Reference proteome</keyword>
<reference evidence="2 3" key="1">
    <citation type="submission" date="2018-09" db="EMBL/GenBank/DDBJ databases">
        <title>Optimization and identification of Corynebacterium falsenii FN1-14 from fish paste.</title>
        <authorList>
            <person name="Daroonpunt R."/>
            <person name="Tanasupawat S."/>
        </authorList>
    </citation>
    <scope>NUCLEOTIDE SEQUENCE [LARGE SCALE GENOMIC DNA]</scope>
    <source>
        <strain evidence="2 3">FN1-14</strain>
    </source>
</reference>
<name>A0A418QAD2_9CORY</name>
<sequence length="130" mass="14512">MLPKQLQILSKLSMTLGVLGIIAAVIIYSGYSPVKGDETVEMNVAVTGVMVALYFFTFALFGWAITKGKTWGLSGLILTHVILLIITYTVIQSGQWWLAIIFGVLAVGSLYLAFSRPSMEWYKKRYSLRR</sequence>
<proteinExistence type="predicted"/>
<dbReference type="EMBL" id="QXJK01000001">
    <property type="protein sequence ID" value="RIX36971.1"/>
    <property type="molecule type" value="Genomic_DNA"/>
</dbReference>
<feature type="transmembrane region" description="Helical" evidence="1">
    <location>
        <begin position="12"/>
        <end position="31"/>
    </location>
</feature>
<feature type="transmembrane region" description="Helical" evidence="1">
    <location>
        <begin position="71"/>
        <end position="90"/>
    </location>
</feature>
<accession>A0A418QAD2</accession>
<evidence type="ECO:0000313" key="3">
    <source>
        <dbReference type="Proteomes" id="UP000285278"/>
    </source>
</evidence>
<feature type="transmembrane region" description="Helical" evidence="1">
    <location>
        <begin position="43"/>
        <end position="64"/>
    </location>
</feature>
<dbReference type="AlphaFoldDB" id="A0A418QAD2"/>
<organism evidence="2 3">
    <name type="scientific">Corynebacterium falsenii</name>
    <dbReference type="NCBI Taxonomy" id="108486"/>
    <lineage>
        <taxon>Bacteria</taxon>
        <taxon>Bacillati</taxon>
        <taxon>Actinomycetota</taxon>
        <taxon>Actinomycetes</taxon>
        <taxon>Mycobacteriales</taxon>
        <taxon>Corynebacteriaceae</taxon>
        <taxon>Corynebacterium</taxon>
    </lineage>
</organism>
<dbReference type="Proteomes" id="UP000285278">
    <property type="component" value="Unassembled WGS sequence"/>
</dbReference>
<keyword evidence="1" id="KW-0812">Transmembrane</keyword>
<dbReference type="STRING" id="1451189.CFAL_09440"/>
<feature type="transmembrane region" description="Helical" evidence="1">
    <location>
        <begin position="96"/>
        <end position="114"/>
    </location>
</feature>
<keyword evidence="1" id="KW-0472">Membrane</keyword>
<evidence type="ECO:0000313" key="2">
    <source>
        <dbReference type="EMBL" id="RIX36971.1"/>
    </source>
</evidence>
<evidence type="ECO:0008006" key="4">
    <source>
        <dbReference type="Google" id="ProtNLM"/>
    </source>
</evidence>
<evidence type="ECO:0000256" key="1">
    <source>
        <dbReference type="SAM" id="Phobius"/>
    </source>
</evidence>
<dbReference type="OrthoDB" id="4421682at2"/>